<dbReference type="GO" id="GO:0006606">
    <property type="term" value="P:protein import into nucleus"/>
    <property type="evidence" value="ECO:0007669"/>
    <property type="project" value="TreeGrafter"/>
</dbReference>
<evidence type="ECO:0000313" key="8">
    <source>
        <dbReference type="Proteomes" id="UP000683360"/>
    </source>
</evidence>
<comment type="subcellular location">
    <subcellularLocation>
        <location evidence="1">Nucleus</location>
    </subcellularLocation>
</comment>
<dbReference type="Gene3D" id="1.25.10.10">
    <property type="entry name" value="Leucine-rich Repeat Variant"/>
    <property type="match status" value="1"/>
</dbReference>
<dbReference type="Proteomes" id="UP000683360">
    <property type="component" value="Unassembled WGS sequence"/>
</dbReference>
<dbReference type="EMBL" id="CAJPWZ010002271">
    <property type="protein sequence ID" value="CAG2234834.1"/>
    <property type="molecule type" value="Genomic_DNA"/>
</dbReference>
<dbReference type="AlphaFoldDB" id="A0A8S3U1C4"/>
<proteinExistence type="inferred from homology"/>
<evidence type="ECO:0000256" key="6">
    <source>
        <dbReference type="SAM" id="MobiDB-lite"/>
    </source>
</evidence>
<feature type="region of interest" description="Disordered" evidence="6">
    <location>
        <begin position="1"/>
        <end position="65"/>
    </location>
</feature>
<feature type="compositionally biased region" description="Low complexity" evidence="6">
    <location>
        <begin position="18"/>
        <end position="30"/>
    </location>
</feature>
<dbReference type="PANTHER" id="PTHR12363:SF33">
    <property type="entry name" value="IMPORTIN-13"/>
    <property type="match status" value="1"/>
</dbReference>
<feature type="compositionally biased region" description="Polar residues" evidence="6">
    <location>
        <begin position="31"/>
        <end position="65"/>
    </location>
</feature>
<dbReference type="InterPro" id="IPR011989">
    <property type="entry name" value="ARM-like"/>
</dbReference>
<dbReference type="GO" id="GO:0005737">
    <property type="term" value="C:cytoplasm"/>
    <property type="evidence" value="ECO:0007669"/>
    <property type="project" value="TreeGrafter"/>
</dbReference>
<dbReference type="GO" id="GO:0005634">
    <property type="term" value="C:nucleus"/>
    <property type="evidence" value="ECO:0007669"/>
    <property type="project" value="UniProtKB-SubCell"/>
</dbReference>
<feature type="coiled-coil region" evidence="5">
    <location>
        <begin position="137"/>
        <end position="164"/>
    </location>
</feature>
<organism evidence="7 8">
    <name type="scientific">Mytilus edulis</name>
    <name type="common">Blue mussel</name>
    <dbReference type="NCBI Taxonomy" id="6550"/>
    <lineage>
        <taxon>Eukaryota</taxon>
        <taxon>Metazoa</taxon>
        <taxon>Spiralia</taxon>
        <taxon>Lophotrochozoa</taxon>
        <taxon>Mollusca</taxon>
        <taxon>Bivalvia</taxon>
        <taxon>Autobranchia</taxon>
        <taxon>Pteriomorphia</taxon>
        <taxon>Mytilida</taxon>
        <taxon>Mytiloidea</taxon>
        <taxon>Mytilidae</taxon>
        <taxon>Mytilinae</taxon>
        <taxon>Mytilus</taxon>
    </lineage>
</organism>
<dbReference type="OrthoDB" id="6079384at2759"/>
<keyword evidence="4" id="KW-0539">Nucleus</keyword>
<name>A0A8S3U1C4_MYTED</name>
<dbReference type="InterPro" id="IPR051345">
    <property type="entry name" value="Importin_beta-like_NTR"/>
</dbReference>
<comment type="similarity">
    <text evidence="2">Belongs to the importin beta family.</text>
</comment>
<protein>
    <submittedName>
        <fullName evidence="7">Importin-13</fullName>
    </submittedName>
</protein>
<accession>A0A8S3U1C4</accession>
<keyword evidence="5" id="KW-0175">Coiled coil</keyword>
<evidence type="ECO:0000256" key="2">
    <source>
        <dbReference type="ARBA" id="ARBA00007991"/>
    </source>
</evidence>
<reference evidence="7" key="1">
    <citation type="submission" date="2021-03" db="EMBL/GenBank/DDBJ databases">
        <authorList>
            <person name="Bekaert M."/>
        </authorList>
    </citation>
    <scope>NUCLEOTIDE SEQUENCE</scope>
</reference>
<gene>
    <name evidence="7" type="ORF">MEDL_47422</name>
</gene>
<feature type="compositionally biased region" description="Basic residues" evidence="6">
    <location>
        <begin position="1"/>
        <end position="12"/>
    </location>
</feature>
<dbReference type="PANTHER" id="PTHR12363">
    <property type="entry name" value="TRANSPORTIN 3 AND IMPORTIN 13"/>
    <property type="match status" value="1"/>
</dbReference>
<keyword evidence="3" id="KW-0813">Transport</keyword>
<evidence type="ECO:0000256" key="3">
    <source>
        <dbReference type="ARBA" id="ARBA00022448"/>
    </source>
</evidence>
<keyword evidence="8" id="KW-1185">Reference proteome</keyword>
<evidence type="ECO:0000256" key="1">
    <source>
        <dbReference type="ARBA" id="ARBA00004123"/>
    </source>
</evidence>
<evidence type="ECO:0000256" key="4">
    <source>
        <dbReference type="ARBA" id="ARBA00023242"/>
    </source>
</evidence>
<comment type="caution">
    <text evidence="7">The sequence shown here is derived from an EMBL/GenBank/DDBJ whole genome shotgun (WGS) entry which is preliminary data.</text>
</comment>
<evidence type="ECO:0000313" key="7">
    <source>
        <dbReference type="EMBL" id="CAG2234834.1"/>
    </source>
</evidence>
<sequence length="633" mass="71583">MTKRRRNKKLKRSTPDKGNNSSGNSTSDSSLFTNSTVNRKSDQNKVVSTKNTLSTFNNSSPTNSYDQINTMNQGYNQYTPIQSSTPNMAYPFTPVQQFQQYPHPFTSPPPPPTPQQLQNTCDIELMLKTLCCKVDNIEIKLNKLDSIEHRLNNFEQKFSNVDTEIITCKERISVLEHSAAFMSDIKDEHKSIKAKIQTLTKSFEVSKTTSNSVKERLAGVEAQNLSNNLLFFAIEEKIVNVEMETNGAQGNVDEGNIGEGKKNIQENCLDIILDFCEQTLKIENAKANLKLEKAYRLGKKKVGESRPRPIVVKFSKYSDREMVRKSSKRLKGSDFGISPQYPQEVLAKRKKLIPVMLEKRKEKKTAYLAVCELFKKSLRTLMDDFTTIAQDVSQMLVQMYQAITHPAILDLSKQLILMFGEDECYKETSNALFRSLCDKTLTLFQQGANQSFTDVIEGFMNFLAQVMKKSRHIILSSGCNITGIFHAGIQSLSLPEHHTVKASSSFLIELITFSPEIPTLNQVITSDGHVLVDKVLRSVGGESPRSIIENISDILFTLNKCYTELLAKWLHDLLAKEGYPSPRVNNQDKEQFIKAVLREKGNKRRGREIVKEFTLKCRGLFGTEYAAQASAFL</sequence>
<dbReference type="Pfam" id="PF18806">
    <property type="entry name" value="Importin_rep_3"/>
    <property type="match status" value="1"/>
</dbReference>
<dbReference type="InterPro" id="IPR040520">
    <property type="entry name" value="Importin_rep_3"/>
</dbReference>
<evidence type="ECO:0000256" key="5">
    <source>
        <dbReference type="SAM" id="Coils"/>
    </source>
</evidence>